<dbReference type="GO" id="GO:0007157">
    <property type="term" value="P:heterophilic cell-cell adhesion via plasma membrane cell adhesion molecules"/>
    <property type="evidence" value="ECO:0007669"/>
    <property type="project" value="TreeGrafter"/>
</dbReference>
<keyword evidence="4" id="KW-1185">Reference proteome</keyword>
<keyword evidence="1" id="KW-0245">EGF-like domain</keyword>
<dbReference type="InterPro" id="IPR016187">
    <property type="entry name" value="CTDL_fold"/>
</dbReference>
<gene>
    <name evidence="3" type="ORF">Bpfe_013414</name>
</gene>
<dbReference type="InterPro" id="IPR001304">
    <property type="entry name" value="C-type_lectin-like"/>
</dbReference>
<feature type="domain" description="C-type lectin" evidence="2">
    <location>
        <begin position="104"/>
        <end position="210"/>
    </location>
</feature>
<proteinExistence type="predicted"/>
<dbReference type="PANTHER" id="PTHR24043:SF0">
    <property type="entry name" value="SCAVENGER RECEPTOR CLASS F MEMBER 1"/>
    <property type="match status" value="1"/>
</dbReference>
<protein>
    <submittedName>
        <fullName evidence="3">Multiple epidermal growth factor-like domains protein 11</fullName>
    </submittedName>
</protein>
<dbReference type="Proteomes" id="UP001233172">
    <property type="component" value="Unassembled WGS sequence"/>
</dbReference>
<reference evidence="3" key="2">
    <citation type="submission" date="2023-04" db="EMBL/GenBank/DDBJ databases">
        <authorList>
            <person name="Bu L."/>
            <person name="Lu L."/>
            <person name="Laidemitt M.R."/>
            <person name="Zhang S.M."/>
            <person name="Mutuku M."/>
            <person name="Mkoji G."/>
            <person name="Steinauer M."/>
            <person name="Loker E.S."/>
        </authorList>
    </citation>
    <scope>NUCLEOTIDE SEQUENCE</scope>
    <source>
        <strain evidence="3">KasaAsao</strain>
        <tissue evidence="3">Whole Snail</tissue>
    </source>
</reference>
<dbReference type="Gene3D" id="3.10.100.10">
    <property type="entry name" value="Mannose-Binding Protein A, subunit A"/>
    <property type="match status" value="1"/>
</dbReference>
<organism evidence="3 4">
    <name type="scientific">Biomphalaria pfeifferi</name>
    <name type="common">Bloodfluke planorb</name>
    <name type="synonym">Freshwater snail</name>
    <dbReference type="NCBI Taxonomy" id="112525"/>
    <lineage>
        <taxon>Eukaryota</taxon>
        <taxon>Metazoa</taxon>
        <taxon>Spiralia</taxon>
        <taxon>Lophotrochozoa</taxon>
        <taxon>Mollusca</taxon>
        <taxon>Gastropoda</taxon>
        <taxon>Heterobranchia</taxon>
        <taxon>Euthyneura</taxon>
        <taxon>Panpulmonata</taxon>
        <taxon>Hygrophila</taxon>
        <taxon>Lymnaeoidea</taxon>
        <taxon>Planorbidae</taxon>
        <taxon>Biomphalaria</taxon>
    </lineage>
</organism>
<evidence type="ECO:0000313" key="4">
    <source>
        <dbReference type="Proteomes" id="UP001233172"/>
    </source>
</evidence>
<dbReference type="SMART" id="SM00034">
    <property type="entry name" value="CLECT"/>
    <property type="match status" value="1"/>
</dbReference>
<dbReference type="Gene3D" id="2.170.300.10">
    <property type="entry name" value="Tie2 ligand-binding domain superfamily"/>
    <property type="match status" value="2"/>
</dbReference>
<dbReference type="AlphaFoldDB" id="A0AAD8FAA6"/>
<evidence type="ECO:0000313" key="3">
    <source>
        <dbReference type="EMBL" id="KAK0057050.1"/>
    </source>
</evidence>
<evidence type="ECO:0000259" key="2">
    <source>
        <dbReference type="PROSITE" id="PS50041"/>
    </source>
</evidence>
<dbReference type="CDD" id="cd00037">
    <property type="entry name" value="CLECT"/>
    <property type="match status" value="1"/>
</dbReference>
<accession>A0AAD8FAA6</accession>
<dbReference type="GO" id="GO:0005044">
    <property type="term" value="F:scavenger receptor activity"/>
    <property type="evidence" value="ECO:0007669"/>
    <property type="project" value="InterPro"/>
</dbReference>
<dbReference type="GO" id="GO:0030169">
    <property type="term" value="F:low-density lipoprotein particle binding"/>
    <property type="evidence" value="ECO:0007669"/>
    <property type="project" value="TreeGrafter"/>
</dbReference>
<evidence type="ECO:0000256" key="1">
    <source>
        <dbReference type="ARBA" id="ARBA00022536"/>
    </source>
</evidence>
<name>A0AAD8FAA6_BIOPF</name>
<dbReference type="SUPFAM" id="SSF56436">
    <property type="entry name" value="C-type lectin-like"/>
    <property type="match status" value="1"/>
</dbReference>
<dbReference type="GO" id="GO:0016020">
    <property type="term" value="C:membrane"/>
    <property type="evidence" value="ECO:0007669"/>
    <property type="project" value="TreeGrafter"/>
</dbReference>
<reference evidence="3" key="1">
    <citation type="journal article" date="2023" name="PLoS Negl. Trop. Dis.">
        <title>A genome sequence for Biomphalaria pfeifferi, the major vector snail for the human-infecting parasite Schistosoma mansoni.</title>
        <authorList>
            <person name="Bu L."/>
            <person name="Lu L."/>
            <person name="Laidemitt M.R."/>
            <person name="Zhang S.M."/>
            <person name="Mutuku M."/>
            <person name="Mkoji G."/>
            <person name="Steinauer M."/>
            <person name="Loker E.S."/>
        </authorList>
    </citation>
    <scope>NUCLEOTIDE SEQUENCE</scope>
    <source>
        <strain evidence="3">KasaAsao</strain>
    </source>
</reference>
<sequence length="643" mass="70558">MDMLSIPYPIGPLDLSVNFIYSFQSLDMVTFSSLDSAKQIQKVWDQRISLCCTRPSEEEQFEGMKRLTILLRHNAIHSFLTLLLLVCYCTKLNGANRTVCNLIYFKSRVTDYSWYAASEYCESMGGELASIDTEQVHEIFVRYQDFNPSSSLDSELIWLGAFGLLDDMKWTNGKLVVDGYQNWVAENSPEDKMCVSIDARVGLWQSSDCNGAAGVAYCEKCVVKDCTHVHCSFICICRNAVSCVNVSSSCSEGCVLAALSNITKLDCSSHRYGHSCESQCFCDQEAPCDSTLGRCPGNCLKGWHGSNCDETSCPHKKWGPNCELNCFCRNNLQCNEATGECSDGCIDGVSGVSCNKSLMCAANSWGEECSKACYCGGNGHCNSKTGQCLDETAECNHEFQGLSCSESGKNACPMNTWGSACQYSCFCKDVLPCYRSNGNCTNGCQDGVKGSACNETSSNCPLNRYGLECQFACHCAESRQCHPKTGFCLTKNQTCDEGWQGERCSNTACQLYYFGPGCQYVCNCANNNQCPIDIGICPDGDCISGWTGISCNESECGEGLYGKDCEEICECPPDEFCNKLTAQSSGPTHCKRPIAKQLREISHSSYYVTARIMGVSPFQRRLGGMVGHRTRPLALSSPPQISR</sequence>
<dbReference type="PROSITE" id="PS50041">
    <property type="entry name" value="C_TYPE_LECTIN_2"/>
    <property type="match status" value="1"/>
</dbReference>
<dbReference type="InterPro" id="IPR016186">
    <property type="entry name" value="C-type_lectin-like/link_sf"/>
</dbReference>
<dbReference type="EMBL" id="JASAOG010000057">
    <property type="protein sequence ID" value="KAK0057050.1"/>
    <property type="molecule type" value="Genomic_DNA"/>
</dbReference>
<dbReference type="GO" id="GO:0010976">
    <property type="term" value="P:positive regulation of neuron projection development"/>
    <property type="evidence" value="ECO:0007669"/>
    <property type="project" value="TreeGrafter"/>
</dbReference>
<dbReference type="InterPro" id="IPR042635">
    <property type="entry name" value="MEGF10/SREC1/2-like"/>
</dbReference>
<dbReference type="GO" id="GO:0016358">
    <property type="term" value="P:dendrite development"/>
    <property type="evidence" value="ECO:0007669"/>
    <property type="project" value="TreeGrafter"/>
</dbReference>
<dbReference type="PANTHER" id="PTHR24043">
    <property type="entry name" value="SCAVENGER RECEPTOR CLASS F"/>
    <property type="match status" value="1"/>
</dbReference>
<dbReference type="GO" id="GO:0016322">
    <property type="term" value="P:neuron remodeling"/>
    <property type="evidence" value="ECO:0007669"/>
    <property type="project" value="TreeGrafter"/>
</dbReference>
<comment type="caution">
    <text evidence="3">The sequence shown here is derived from an EMBL/GenBank/DDBJ whole genome shotgun (WGS) entry which is preliminary data.</text>
</comment>